<dbReference type="HOGENOM" id="CLU_2178260_0_0_9"/>
<dbReference type="AlphaFoldDB" id="A6TMN3"/>
<protein>
    <submittedName>
        <fullName evidence="2">Uncharacterized protein</fullName>
    </submittedName>
</protein>
<dbReference type="RefSeq" id="WP_012062492.1">
    <property type="nucleotide sequence ID" value="NC_009633.1"/>
</dbReference>
<evidence type="ECO:0000313" key="3">
    <source>
        <dbReference type="Proteomes" id="UP000001572"/>
    </source>
</evidence>
<dbReference type="Proteomes" id="UP000001572">
    <property type="component" value="Chromosome"/>
</dbReference>
<keyword evidence="1" id="KW-0812">Transmembrane</keyword>
<keyword evidence="3" id="KW-1185">Reference proteome</keyword>
<sequence>MEFNYILMFELIVGAYAAIKAHQKSRNPLLWFVLGAVFSVIALAVIIAMPKKEKNSISVAGEEETTDKHIFQQANEVANVHNVIPFIKPEKVFNNNNNNNNNDKIAESQ</sequence>
<organism evidence="2 3">
    <name type="scientific">Alkaliphilus metalliredigens (strain QYMF)</name>
    <dbReference type="NCBI Taxonomy" id="293826"/>
    <lineage>
        <taxon>Bacteria</taxon>
        <taxon>Bacillati</taxon>
        <taxon>Bacillota</taxon>
        <taxon>Clostridia</taxon>
        <taxon>Peptostreptococcales</taxon>
        <taxon>Natronincolaceae</taxon>
        <taxon>Alkaliphilus</taxon>
    </lineage>
</organism>
<feature type="transmembrane region" description="Helical" evidence="1">
    <location>
        <begin position="29"/>
        <end position="49"/>
    </location>
</feature>
<accession>A6TMN3</accession>
<dbReference type="EMBL" id="CP000724">
    <property type="protein sequence ID" value="ABR47451.1"/>
    <property type="molecule type" value="Genomic_DNA"/>
</dbReference>
<gene>
    <name evidence="2" type="ordered locus">Amet_1244</name>
</gene>
<evidence type="ECO:0000256" key="1">
    <source>
        <dbReference type="SAM" id="Phobius"/>
    </source>
</evidence>
<dbReference type="KEGG" id="amt:Amet_1244"/>
<reference evidence="3" key="1">
    <citation type="journal article" date="2016" name="Genome Announc.">
        <title>Complete genome sequence of Alkaliphilus metalliredigens strain QYMF, an alkaliphilic and metal-reducing bacterium isolated from borax-contaminated leachate ponds.</title>
        <authorList>
            <person name="Hwang C."/>
            <person name="Copeland A."/>
            <person name="Lucas S."/>
            <person name="Lapidus A."/>
            <person name="Barry K."/>
            <person name="Detter J.C."/>
            <person name="Glavina Del Rio T."/>
            <person name="Hammon N."/>
            <person name="Israni S."/>
            <person name="Dalin E."/>
            <person name="Tice H."/>
            <person name="Pitluck S."/>
            <person name="Chertkov O."/>
            <person name="Brettin T."/>
            <person name="Bruce D."/>
            <person name="Han C."/>
            <person name="Schmutz J."/>
            <person name="Larimer F."/>
            <person name="Land M.L."/>
            <person name="Hauser L."/>
            <person name="Kyrpides N."/>
            <person name="Mikhailova N."/>
            <person name="Ye Q."/>
            <person name="Zhou J."/>
            <person name="Richardson P."/>
            <person name="Fields M.W."/>
        </authorList>
    </citation>
    <scope>NUCLEOTIDE SEQUENCE [LARGE SCALE GENOMIC DNA]</scope>
    <source>
        <strain evidence="3">QYMF</strain>
    </source>
</reference>
<dbReference type="OrthoDB" id="2930714at2"/>
<evidence type="ECO:0000313" key="2">
    <source>
        <dbReference type="EMBL" id="ABR47451.1"/>
    </source>
</evidence>
<keyword evidence="1" id="KW-0472">Membrane</keyword>
<keyword evidence="1" id="KW-1133">Transmembrane helix</keyword>
<name>A6TMN3_ALKMQ</name>
<proteinExistence type="predicted"/>